<proteinExistence type="predicted"/>
<dbReference type="PROSITE" id="PS00086">
    <property type="entry name" value="CYTOCHROME_P450"/>
    <property type="match status" value="1"/>
</dbReference>
<keyword evidence="5" id="KW-0349">Heme</keyword>
<dbReference type="Pfam" id="PF00067">
    <property type="entry name" value="p450"/>
    <property type="match status" value="1"/>
</dbReference>
<sequence>MSHSFSISYVKEMEEFLDLNVKILKDKLAGLCEKNEVFDLKKLLQYYTIDVLGELAFSQSFGVQIADDESLVPPVKEHSLLAAVTGAWPLMTMRLKRWLPKVPIEGLQRLFRGRAACAALASKCVERRLHALRDLKEDEVSKQRKDILTNLIFAKHPDTGERLTKTDLETEAFGFIIAGTHTTSATTALLFYHLLHHPDIMAKCVTEIDANLPPLSIERPAYSVSDVESSLPYLRQCVRENFRITPVFTMPLARRVMGPEGVVIAGKYIPQGTSVAVCNHAFHHNPDVWGDDHDTFDPERWEKPELAARARYLMHFGLGGRQCIGKAVAQTNIYKLSSTLLREFEFELADAGEKAGVENGLYRGKIPDLERLLRRVKELEEQLASFSSTVQRQRPVAESSRAEIPGDLVESVPGEAAVDILATEAFNEVPEHNIGYFGPTSNHSLFRNLSTAFAQGSWLRKTTEEFAGFQYESNRTRIPAIEPRFEQQRPRTEPHVQNIYALPDAQHLRVLIHKFCDTIGMVLPYISRVSLLDQVGQRHTRSMRALLNIVCSHASSDMQTEDSETYYRRALALLDERTLRGSNVEMIQALLLLATFQQNHQRAVASWTYHAIAVKAAYQLGLHSPVSLDHGGREDKELRGRLWCAVVNQDRCLAIALGRPFLIPSHHVRPEPPRMFPVMSISALGDTPSVQYFNSLTMLYSLQSLIVESLYDHNIGTSGGMSLQATVIQRLQLLSKLDDWRRQSSPFFDILKTTELGTCSPPSYESNRFRILLSIQYYKTVLLINSAVLAVLVYGTSTGAPHESHNSLPLEYTMPVIREDFTAARNLDRIIHCITTRGGDFLDSNATWWTCNYTSFTAILHFFGIFLACRLPEYANSFPDSMLADTRSALDNALETMRAVERTSLMSQKARHCVEGFLQVYDAMTTIKVHGRVFGMMPPVSGPTLPRDLQAPSSLRKRLNRCLSYPTHAYLVIPRSSRAYARNSATCLPE</sequence>
<dbReference type="PRINTS" id="PR00463">
    <property type="entry name" value="EP450I"/>
</dbReference>
<evidence type="ECO:0000259" key="6">
    <source>
        <dbReference type="SMART" id="SM00906"/>
    </source>
</evidence>
<dbReference type="GO" id="GO:0006351">
    <property type="term" value="P:DNA-templated transcription"/>
    <property type="evidence" value="ECO:0007669"/>
    <property type="project" value="InterPro"/>
</dbReference>
<dbReference type="InterPro" id="IPR050121">
    <property type="entry name" value="Cytochrome_P450_monoxygenase"/>
</dbReference>
<keyword evidence="4" id="KW-0539">Nucleus</keyword>
<evidence type="ECO:0000313" key="7">
    <source>
        <dbReference type="EMBL" id="EKG18723.1"/>
    </source>
</evidence>
<comment type="caution">
    <text evidence="7">The sequence shown here is derived from an EMBL/GenBank/DDBJ whole genome shotgun (WGS) entry which is preliminary data.</text>
</comment>
<feature type="binding site" description="axial binding residue" evidence="5">
    <location>
        <position position="323"/>
    </location>
    <ligand>
        <name>heme</name>
        <dbReference type="ChEBI" id="CHEBI:30413"/>
    </ligand>
    <ligandPart>
        <name>Fe</name>
        <dbReference type="ChEBI" id="CHEBI:18248"/>
    </ligandPart>
</feature>
<name>K2RV96_MACPH</name>
<protein>
    <submittedName>
        <fullName evidence="7">Cytochrome P450</fullName>
    </submittedName>
</protein>
<evidence type="ECO:0000256" key="5">
    <source>
        <dbReference type="PIRSR" id="PIRSR602401-1"/>
    </source>
</evidence>
<dbReference type="eggNOG" id="KOG0158">
    <property type="taxonomic scope" value="Eukaryota"/>
</dbReference>
<dbReference type="GO" id="GO:0003677">
    <property type="term" value="F:DNA binding"/>
    <property type="evidence" value="ECO:0007669"/>
    <property type="project" value="InterPro"/>
</dbReference>
<dbReference type="EMBL" id="AHHD01000178">
    <property type="protein sequence ID" value="EKG18723.1"/>
    <property type="molecule type" value="Genomic_DNA"/>
</dbReference>
<dbReference type="InterPro" id="IPR001128">
    <property type="entry name" value="Cyt_P450"/>
</dbReference>
<evidence type="ECO:0000256" key="3">
    <source>
        <dbReference type="ARBA" id="ARBA00023004"/>
    </source>
</evidence>
<dbReference type="InterPro" id="IPR002401">
    <property type="entry name" value="Cyt_P450_E_grp-I"/>
</dbReference>
<dbReference type="Proteomes" id="UP000007129">
    <property type="component" value="Unassembled WGS sequence"/>
</dbReference>
<dbReference type="PRINTS" id="PR00385">
    <property type="entry name" value="P450"/>
</dbReference>
<reference evidence="7 8" key="1">
    <citation type="journal article" date="2012" name="BMC Genomics">
        <title>Tools to kill: Genome of one of the most destructive plant pathogenic fungi Macrophomina phaseolina.</title>
        <authorList>
            <person name="Islam M.S."/>
            <person name="Haque M.S."/>
            <person name="Islam M.M."/>
            <person name="Emdad E.M."/>
            <person name="Halim A."/>
            <person name="Hossen Q.M.M."/>
            <person name="Hossain M.Z."/>
            <person name="Ahmed B."/>
            <person name="Rahim S."/>
            <person name="Rahman M.S."/>
            <person name="Alam M.M."/>
            <person name="Hou S."/>
            <person name="Wan X."/>
            <person name="Saito J.A."/>
            <person name="Alam M."/>
        </authorList>
    </citation>
    <scope>NUCLEOTIDE SEQUENCE [LARGE SCALE GENOMIC DNA]</scope>
    <source>
        <strain evidence="7 8">MS6</strain>
    </source>
</reference>
<dbReference type="GO" id="GO:0004497">
    <property type="term" value="F:monooxygenase activity"/>
    <property type="evidence" value="ECO:0007669"/>
    <property type="project" value="InterPro"/>
</dbReference>
<dbReference type="PANTHER" id="PTHR24305">
    <property type="entry name" value="CYTOCHROME P450"/>
    <property type="match status" value="1"/>
</dbReference>
<dbReference type="PANTHER" id="PTHR24305:SF103">
    <property type="entry name" value="P450, PUTATIVE (EUROFUNG)-RELATED"/>
    <property type="match status" value="1"/>
</dbReference>
<dbReference type="STRING" id="1126212.K2RV96"/>
<comment type="cofactor">
    <cofactor evidence="1 5">
        <name>heme</name>
        <dbReference type="ChEBI" id="CHEBI:30413"/>
    </cofactor>
</comment>
<organism evidence="7 8">
    <name type="scientific">Macrophomina phaseolina (strain MS6)</name>
    <name type="common">Charcoal rot fungus</name>
    <dbReference type="NCBI Taxonomy" id="1126212"/>
    <lineage>
        <taxon>Eukaryota</taxon>
        <taxon>Fungi</taxon>
        <taxon>Dikarya</taxon>
        <taxon>Ascomycota</taxon>
        <taxon>Pezizomycotina</taxon>
        <taxon>Dothideomycetes</taxon>
        <taxon>Dothideomycetes incertae sedis</taxon>
        <taxon>Botryosphaeriales</taxon>
        <taxon>Botryosphaeriaceae</taxon>
        <taxon>Macrophomina</taxon>
    </lineage>
</organism>
<keyword evidence="3 5" id="KW-0408">Iron</keyword>
<dbReference type="AlphaFoldDB" id="K2RV96"/>
<dbReference type="OrthoDB" id="1470350at2759"/>
<gene>
    <name evidence="7" type="ORF">MPH_04012</name>
</gene>
<accession>K2RV96</accession>
<dbReference type="Pfam" id="PF04082">
    <property type="entry name" value="Fungal_trans"/>
    <property type="match status" value="1"/>
</dbReference>
<dbReference type="CDD" id="cd12148">
    <property type="entry name" value="fungal_TF_MHR"/>
    <property type="match status" value="1"/>
</dbReference>
<evidence type="ECO:0000256" key="4">
    <source>
        <dbReference type="ARBA" id="ARBA00023242"/>
    </source>
</evidence>
<dbReference type="HOGENOM" id="CLU_301692_0_0_1"/>
<dbReference type="GO" id="GO:0020037">
    <property type="term" value="F:heme binding"/>
    <property type="evidence" value="ECO:0007669"/>
    <property type="project" value="InterPro"/>
</dbReference>
<dbReference type="Gene3D" id="1.10.630.10">
    <property type="entry name" value="Cytochrome P450"/>
    <property type="match status" value="1"/>
</dbReference>
<evidence type="ECO:0000313" key="8">
    <source>
        <dbReference type="Proteomes" id="UP000007129"/>
    </source>
</evidence>
<evidence type="ECO:0000256" key="1">
    <source>
        <dbReference type="ARBA" id="ARBA00001971"/>
    </source>
</evidence>
<dbReference type="GO" id="GO:0005506">
    <property type="term" value="F:iron ion binding"/>
    <property type="evidence" value="ECO:0007669"/>
    <property type="project" value="InterPro"/>
</dbReference>
<evidence type="ECO:0000256" key="2">
    <source>
        <dbReference type="ARBA" id="ARBA00022723"/>
    </source>
</evidence>
<dbReference type="GO" id="GO:0008270">
    <property type="term" value="F:zinc ion binding"/>
    <property type="evidence" value="ECO:0007669"/>
    <property type="project" value="InterPro"/>
</dbReference>
<dbReference type="SMART" id="SM00906">
    <property type="entry name" value="Fungal_trans"/>
    <property type="match status" value="1"/>
</dbReference>
<dbReference type="VEuPathDB" id="FungiDB:MPH_04012"/>
<dbReference type="InterPro" id="IPR007219">
    <property type="entry name" value="XnlR_reg_dom"/>
</dbReference>
<feature type="domain" description="Xylanolytic transcriptional activator regulatory" evidence="6">
    <location>
        <begin position="606"/>
        <end position="679"/>
    </location>
</feature>
<keyword evidence="2 5" id="KW-0479">Metal-binding</keyword>
<dbReference type="GO" id="GO:0016705">
    <property type="term" value="F:oxidoreductase activity, acting on paired donors, with incorporation or reduction of molecular oxygen"/>
    <property type="evidence" value="ECO:0007669"/>
    <property type="project" value="InterPro"/>
</dbReference>
<dbReference type="InParanoid" id="K2RV96"/>
<dbReference type="SUPFAM" id="SSF48264">
    <property type="entry name" value="Cytochrome P450"/>
    <property type="match status" value="1"/>
</dbReference>
<dbReference type="InterPro" id="IPR036396">
    <property type="entry name" value="Cyt_P450_sf"/>
</dbReference>
<dbReference type="InterPro" id="IPR017972">
    <property type="entry name" value="Cyt_P450_CS"/>
</dbReference>